<evidence type="ECO:0000313" key="4">
    <source>
        <dbReference type="EMBL" id="STV31608.1"/>
    </source>
</evidence>
<gene>
    <name evidence="2" type="primary">hsdA</name>
    <name evidence="2" type="ORF">NCTC13465_01811</name>
    <name evidence="4" type="ORF">NCTC204_05528</name>
    <name evidence="3" type="ORF">NCTC8849_03010</name>
</gene>
<name>A0A2X3H607_KLEPN</name>
<sequence>MISCGERVSSASRVLSGRWASVTISVNVVAPGATDTPMLHQPGRESSPPRLPPLGRLITPQEVVSLVSWLLSEGASAMTGQELVMCGGASLG</sequence>
<evidence type="ECO:0000313" key="5">
    <source>
        <dbReference type="Proteomes" id="UP000251721"/>
    </source>
</evidence>
<proteinExistence type="inferred from homology"/>
<accession>A0A4V0GX93</accession>
<dbReference type="EMBL" id="UAWQ01000014">
    <property type="protein sequence ID" value="SQC43330.1"/>
    <property type="molecule type" value="Genomic_DNA"/>
</dbReference>
<dbReference type="PRINTS" id="PR00081">
    <property type="entry name" value="GDHRDH"/>
</dbReference>
<dbReference type="Pfam" id="PF13561">
    <property type="entry name" value="adh_short_C2"/>
    <property type="match status" value="1"/>
</dbReference>
<dbReference type="CDD" id="cd05233">
    <property type="entry name" value="SDR_c"/>
    <property type="match status" value="1"/>
</dbReference>
<comment type="similarity">
    <text evidence="1">Belongs to the short-chain dehydrogenases/reductases (SDR) family.</text>
</comment>
<evidence type="ECO:0000256" key="1">
    <source>
        <dbReference type="ARBA" id="ARBA00006484"/>
    </source>
</evidence>
<dbReference type="Proteomes" id="UP000254799">
    <property type="component" value="Unassembled WGS sequence"/>
</dbReference>
<dbReference type="InterPro" id="IPR036291">
    <property type="entry name" value="NAD(P)-bd_dom_sf"/>
</dbReference>
<protein>
    <submittedName>
        <fullName evidence="2">Short-chain dehydrogenase/reductase SDR</fullName>
        <ecNumber evidence="2">1.1.1.50</ecNumber>
    </submittedName>
</protein>
<reference evidence="5 6" key="1">
    <citation type="submission" date="2018-06" db="EMBL/GenBank/DDBJ databases">
        <authorList>
            <consortium name="Pathogen Informatics"/>
            <person name="Doyle S."/>
        </authorList>
    </citation>
    <scope>NUCLEOTIDE SEQUENCE [LARGE SCALE GENOMIC DNA]</scope>
    <source>
        <strain evidence="2 5">NCTC13465</strain>
        <strain evidence="4 7">NCTC204</strain>
        <strain evidence="3 6">NCTC8849</strain>
    </source>
</reference>
<dbReference type="PANTHER" id="PTHR42760">
    <property type="entry name" value="SHORT-CHAIN DEHYDROGENASES/REDUCTASES FAMILY MEMBER"/>
    <property type="match status" value="1"/>
</dbReference>
<dbReference type="GO" id="GO:0140169">
    <property type="term" value="F:3-alpha-hydroxysteroid 3-dehydrogenase [NAD(P)+] activity"/>
    <property type="evidence" value="ECO:0007669"/>
    <property type="project" value="UniProtKB-EC"/>
</dbReference>
<evidence type="ECO:0000313" key="3">
    <source>
        <dbReference type="EMBL" id="STT54423.1"/>
    </source>
</evidence>
<dbReference type="AlphaFoldDB" id="A0A2X3H607"/>
<dbReference type="SUPFAM" id="SSF51735">
    <property type="entry name" value="NAD(P)-binding Rossmann-fold domains"/>
    <property type="match status" value="1"/>
</dbReference>
<dbReference type="EMBL" id="UGMD01000002">
    <property type="protein sequence ID" value="STV31608.1"/>
    <property type="molecule type" value="Genomic_DNA"/>
</dbReference>
<dbReference type="Proteomes" id="UP000255192">
    <property type="component" value="Unassembled WGS sequence"/>
</dbReference>
<dbReference type="Gene3D" id="3.40.50.720">
    <property type="entry name" value="NAD(P)-binding Rossmann-like Domain"/>
    <property type="match status" value="1"/>
</dbReference>
<evidence type="ECO:0000313" key="2">
    <source>
        <dbReference type="EMBL" id="SQC43330.1"/>
    </source>
</evidence>
<dbReference type="PANTHER" id="PTHR42760:SF132">
    <property type="entry name" value="SHORT-CHAIN DEHYDROGENASE_REDUCTASE FAMILY PROTEIN"/>
    <property type="match status" value="1"/>
</dbReference>
<organism evidence="2 5">
    <name type="scientific">Klebsiella pneumoniae</name>
    <dbReference type="NCBI Taxonomy" id="573"/>
    <lineage>
        <taxon>Bacteria</taxon>
        <taxon>Pseudomonadati</taxon>
        <taxon>Pseudomonadota</taxon>
        <taxon>Gammaproteobacteria</taxon>
        <taxon>Enterobacterales</taxon>
        <taxon>Enterobacteriaceae</taxon>
        <taxon>Klebsiella/Raoultella group</taxon>
        <taxon>Klebsiella</taxon>
        <taxon>Klebsiella pneumoniae complex</taxon>
    </lineage>
</organism>
<evidence type="ECO:0000313" key="6">
    <source>
        <dbReference type="Proteomes" id="UP000254799"/>
    </source>
</evidence>
<dbReference type="EMBL" id="UGLC01000002">
    <property type="protein sequence ID" value="STT54423.1"/>
    <property type="molecule type" value="Genomic_DNA"/>
</dbReference>
<accession>A0A2X3H607</accession>
<dbReference type="Proteomes" id="UP000251721">
    <property type="component" value="Unassembled WGS sequence"/>
</dbReference>
<dbReference type="InterPro" id="IPR002347">
    <property type="entry name" value="SDR_fam"/>
</dbReference>
<evidence type="ECO:0000313" key="7">
    <source>
        <dbReference type="Proteomes" id="UP000255192"/>
    </source>
</evidence>
<dbReference type="EC" id="1.1.1.50" evidence="2"/>
<keyword evidence="2" id="KW-0560">Oxidoreductase</keyword>